<reference evidence="2" key="1">
    <citation type="submission" date="2023-03" db="EMBL/GenBank/DDBJ databases">
        <title>Massive genome expansion in bonnet fungi (Mycena s.s.) driven by repeated elements and novel gene families across ecological guilds.</title>
        <authorList>
            <consortium name="Lawrence Berkeley National Laboratory"/>
            <person name="Harder C.B."/>
            <person name="Miyauchi S."/>
            <person name="Viragh M."/>
            <person name="Kuo A."/>
            <person name="Thoen E."/>
            <person name="Andreopoulos B."/>
            <person name="Lu D."/>
            <person name="Skrede I."/>
            <person name="Drula E."/>
            <person name="Henrissat B."/>
            <person name="Morin E."/>
            <person name="Kohler A."/>
            <person name="Barry K."/>
            <person name="LaButti K."/>
            <person name="Morin E."/>
            <person name="Salamov A."/>
            <person name="Lipzen A."/>
            <person name="Mereny Z."/>
            <person name="Hegedus B."/>
            <person name="Baldrian P."/>
            <person name="Stursova M."/>
            <person name="Weitz H."/>
            <person name="Taylor A."/>
            <person name="Grigoriev I.V."/>
            <person name="Nagy L.G."/>
            <person name="Martin F."/>
            <person name="Kauserud H."/>
        </authorList>
    </citation>
    <scope>NUCLEOTIDE SEQUENCE</scope>
    <source>
        <strain evidence="2">CBHHK173m</strain>
    </source>
</reference>
<comment type="caution">
    <text evidence="2">The sequence shown here is derived from an EMBL/GenBank/DDBJ whole genome shotgun (WGS) entry which is preliminary data.</text>
</comment>
<protein>
    <submittedName>
        <fullName evidence="2">Uncharacterized protein</fullName>
    </submittedName>
</protein>
<feature type="region of interest" description="Disordered" evidence="1">
    <location>
        <begin position="167"/>
        <end position="196"/>
    </location>
</feature>
<dbReference type="EMBL" id="JARJCN010000055">
    <property type="protein sequence ID" value="KAJ7080374.1"/>
    <property type="molecule type" value="Genomic_DNA"/>
</dbReference>
<dbReference type="AlphaFoldDB" id="A0AAD6TWY4"/>
<evidence type="ECO:0000313" key="2">
    <source>
        <dbReference type="EMBL" id="KAJ7080374.1"/>
    </source>
</evidence>
<gene>
    <name evidence="2" type="ORF">B0H15DRAFT_485277</name>
</gene>
<name>A0AAD6TWY4_9AGAR</name>
<feature type="compositionally biased region" description="Basic residues" evidence="1">
    <location>
        <begin position="167"/>
        <end position="178"/>
    </location>
</feature>
<feature type="region of interest" description="Disordered" evidence="1">
    <location>
        <begin position="275"/>
        <end position="326"/>
    </location>
</feature>
<feature type="region of interest" description="Disordered" evidence="1">
    <location>
        <begin position="108"/>
        <end position="130"/>
    </location>
</feature>
<proteinExistence type="predicted"/>
<keyword evidence="3" id="KW-1185">Reference proteome</keyword>
<accession>A0AAD6TWY4</accession>
<evidence type="ECO:0000313" key="3">
    <source>
        <dbReference type="Proteomes" id="UP001222325"/>
    </source>
</evidence>
<organism evidence="2 3">
    <name type="scientific">Mycena belliarum</name>
    <dbReference type="NCBI Taxonomy" id="1033014"/>
    <lineage>
        <taxon>Eukaryota</taxon>
        <taxon>Fungi</taxon>
        <taxon>Dikarya</taxon>
        <taxon>Basidiomycota</taxon>
        <taxon>Agaricomycotina</taxon>
        <taxon>Agaricomycetes</taxon>
        <taxon>Agaricomycetidae</taxon>
        <taxon>Agaricales</taxon>
        <taxon>Marasmiineae</taxon>
        <taxon>Mycenaceae</taxon>
        <taxon>Mycena</taxon>
    </lineage>
</organism>
<sequence>MRNHILLLLCPRPPELPRPFKLQASSFKAGVREFTTNPAAWTATSPRYSNAPLRCASLARCGRRAQRSARGPAGTSSHLRTQLLAVRRRDARNEQCLGDAVCGAAATLPPSNRRRVPHTRASPPAAESGHPARACFSQQILPSASQAALAASARDPWRTLRHRRPGLLSRHAQHKRARNSSAAQRPIRGRARRGQPRVALRIRAPSLAASAKSLTWNDLLPQSAALAIPASSAVLRSAPCSSLAPARLFRRRRAPMPPPPTTIRATRAQYDCEQRRHTSLPPPPPRTHRVCPAHGACDPPRRRRASPSNFPTARGMRGDSGGDNDL</sequence>
<evidence type="ECO:0000256" key="1">
    <source>
        <dbReference type="SAM" id="MobiDB-lite"/>
    </source>
</evidence>
<dbReference type="Proteomes" id="UP001222325">
    <property type="component" value="Unassembled WGS sequence"/>
</dbReference>